<evidence type="ECO:0000256" key="2">
    <source>
        <dbReference type="SAM" id="SignalP"/>
    </source>
</evidence>
<sequence>MFKKQRITGLTALFLISSFLHAQSIDFSTMLGFNGLYEENAWTPLLVRLSNKGPAVTGVLKVITDNSGTASEQMREYNKPVDLPAGSDKVLSFVIPIGHHNRDLTLILTSDGEELINDRISLKQKGVRGKFIIVVSPYPDLSLPPEHPVFDRRNVVFPHPDTLPDSPMAYSGTSIISMHREYYDRLTNNQFDAISGWVSSGGVLAVWGGKSPSPSKRNYLPSQITGLRRISGSDLLVNITETPEENKILLESGFEAGSLSRSGEGSIFFFPYDYSVNALQNWDGIGEIWNRINSSVPQEDTFRSSMDEPFLLEDYIRLFDNSGFTYLDRINVALVLFLSVSVSFSMLILVRLRKESQNIYRYIAFLMLLLVLLSSSLFIILFNSTYRKESFALDINLVYQKGISEKAIYYKDLLIGSSGRTRSDITLPDSTSAIVKRDTNENIRLNYKPELSFENIDMEQWSSRIFRFEQRTESLCDFFRSDALHPEALTVSNKSASAIRNGFLLKGDKIYKVETILPGEEKTFLLNDLMAQSHSDTSDDLRLTTAYMYLNHLMENSDIIFCGFLNEPFFPAEFSNKTWKSKSVSIVINRLITGEGSYD</sequence>
<evidence type="ECO:0000256" key="1">
    <source>
        <dbReference type="SAM" id="Phobius"/>
    </source>
</evidence>
<keyword evidence="1" id="KW-1133">Transmembrane helix</keyword>
<reference evidence="3 4" key="1">
    <citation type="submission" date="2020-08" db="EMBL/GenBank/DDBJ databases">
        <title>Genomic Encyclopedia of Type Strains, Phase IV (KMG-IV): sequencing the most valuable type-strain genomes for metagenomic binning, comparative biology and taxonomic classification.</title>
        <authorList>
            <person name="Goeker M."/>
        </authorList>
    </citation>
    <scope>NUCLEOTIDE SEQUENCE [LARGE SCALE GENOMIC DNA]</scope>
    <source>
        <strain evidence="3 4">DSM 2461</strain>
    </source>
</reference>
<proteinExistence type="predicted"/>
<feature type="signal peptide" evidence="2">
    <location>
        <begin position="1"/>
        <end position="22"/>
    </location>
</feature>
<dbReference type="Proteomes" id="UP000587760">
    <property type="component" value="Unassembled WGS sequence"/>
</dbReference>
<dbReference type="AlphaFoldDB" id="A0A841R529"/>
<keyword evidence="1" id="KW-0472">Membrane</keyword>
<keyword evidence="1" id="KW-0812">Transmembrane</keyword>
<accession>A0A841R529</accession>
<name>A0A841R529_9SPIO</name>
<comment type="caution">
    <text evidence="3">The sequence shown here is derived from an EMBL/GenBank/DDBJ whole genome shotgun (WGS) entry which is preliminary data.</text>
</comment>
<gene>
    <name evidence="3" type="ORF">HNR50_000134</name>
</gene>
<keyword evidence="4" id="KW-1185">Reference proteome</keyword>
<protein>
    <submittedName>
        <fullName evidence="3">Uncharacterized protein</fullName>
    </submittedName>
</protein>
<keyword evidence="2" id="KW-0732">Signal</keyword>
<dbReference type="EMBL" id="JACHGJ010000001">
    <property type="protein sequence ID" value="MBB6478501.1"/>
    <property type="molecule type" value="Genomic_DNA"/>
</dbReference>
<feature type="transmembrane region" description="Helical" evidence="1">
    <location>
        <begin position="330"/>
        <end position="350"/>
    </location>
</feature>
<evidence type="ECO:0000313" key="3">
    <source>
        <dbReference type="EMBL" id="MBB6478501.1"/>
    </source>
</evidence>
<organism evidence="3 4">
    <name type="scientific">Spirochaeta isovalerica</name>
    <dbReference type="NCBI Taxonomy" id="150"/>
    <lineage>
        <taxon>Bacteria</taxon>
        <taxon>Pseudomonadati</taxon>
        <taxon>Spirochaetota</taxon>
        <taxon>Spirochaetia</taxon>
        <taxon>Spirochaetales</taxon>
        <taxon>Spirochaetaceae</taxon>
        <taxon>Spirochaeta</taxon>
    </lineage>
</organism>
<feature type="transmembrane region" description="Helical" evidence="1">
    <location>
        <begin position="362"/>
        <end position="382"/>
    </location>
</feature>
<evidence type="ECO:0000313" key="4">
    <source>
        <dbReference type="Proteomes" id="UP000587760"/>
    </source>
</evidence>
<dbReference type="RefSeq" id="WP_184742404.1">
    <property type="nucleotide sequence ID" value="NZ_JACHGJ010000001.1"/>
</dbReference>
<feature type="chain" id="PRO_5032415191" evidence="2">
    <location>
        <begin position="23"/>
        <end position="599"/>
    </location>
</feature>